<keyword evidence="8" id="KW-1185">Reference proteome</keyword>
<keyword evidence="5 6" id="KW-0472">Membrane</keyword>
<evidence type="ECO:0000256" key="3">
    <source>
        <dbReference type="ARBA" id="ARBA00022692"/>
    </source>
</evidence>
<dbReference type="PANTHER" id="PTHR31123">
    <property type="entry name" value="ACCUMULATION OF DYADS PROTEIN 2-RELATED"/>
    <property type="match status" value="1"/>
</dbReference>
<dbReference type="Pfam" id="PF01184">
    <property type="entry name" value="Gpr1_Fun34_YaaH"/>
    <property type="match status" value="1"/>
</dbReference>
<dbReference type="PANTHER" id="PTHR31123:SF1">
    <property type="entry name" value="ACCUMULATION OF DYADS PROTEIN 2-RELATED"/>
    <property type="match status" value="1"/>
</dbReference>
<comment type="subcellular location">
    <subcellularLocation>
        <location evidence="1">Membrane</location>
        <topology evidence="1">Multi-pass membrane protein</topology>
    </subcellularLocation>
</comment>
<evidence type="ECO:0000256" key="6">
    <source>
        <dbReference type="SAM" id="Phobius"/>
    </source>
</evidence>
<protein>
    <submittedName>
        <fullName evidence="7">GPR1/FUN34/YaaH family transporter</fullName>
    </submittedName>
</protein>
<organism evidence="7 8">
    <name type="scientific">Pseudonocardia hispaniensis</name>
    <dbReference type="NCBI Taxonomy" id="904933"/>
    <lineage>
        <taxon>Bacteria</taxon>
        <taxon>Bacillati</taxon>
        <taxon>Actinomycetota</taxon>
        <taxon>Actinomycetes</taxon>
        <taxon>Pseudonocardiales</taxon>
        <taxon>Pseudonocardiaceae</taxon>
        <taxon>Pseudonocardia</taxon>
    </lineage>
</organism>
<dbReference type="InterPro" id="IPR000791">
    <property type="entry name" value="Gpr1/Fun34/SatP-like"/>
</dbReference>
<feature type="transmembrane region" description="Helical" evidence="6">
    <location>
        <begin position="148"/>
        <end position="169"/>
    </location>
</feature>
<dbReference type="RefSeq" id="WP_379581601.1">
    <property type="nucleotide sequence ID" value="NZ_JBHSQW010000001.1"/>
</dbReference>
<evidence type="ECO:0000256" key="1">
    <source>
        <dbReference type="ARBA" id="ARBA00004141"/>
    </source>
</evidence>
<proteinExistence type="inferred from homology"/>
<feature type="transmembrane region" description="Helical" evidence="6">
    <location>
        <begin position="121"/>
        <end position="141"/>
    </location>
</feature>
<dbReference type="Proteomes" id="UP001596302">
    <property type="component" value="Unassembled WGS sequence"/>
</dbReference>
<keyword evidence="4 6" id="KW-1133">Transmembrane helix</keyword>
<evidence type="ECO:0000256" key="4">
    <source>
        <dbReference type="ARBA" id="ARBA00022989"/>
    </source>
</evidence>
<sequence>MSVDSDVQAGAHAAAEPEAPAAPPGNPSLVALPTFCVGGTTLGLWLLNYLPVPGGLIPAVFISAGLGVAFGAVWAARIGQSAVAGIFGTFAAFWMSFGLLVMGLVNGWFGLATGEALAGQIQSVQATFLISWLVVFIALTLATLRLPLAFTALFVVVDIAVVLVLSGVLSGSTTLLNAGGLAVLLFTAIGIYLYIGAMSQELGGRALPVGNAVVK</sequence>
<reference evidence="8" key="1">
    <citation type="journal article" date="2019" name="Int. J. Syst. Evol. Microbiol.">
        <title>The Global Catalogue of Microorganisms (GCM) 10K type strain sequencing project: providing services to taxonomists for standard genome sequencing and annotation.</title>
        <authorList>
            <consortium name="The Broad Institute Genomics Platform"/>
            <consortium name="The Broad Institute Genome Sequencing Center for Infectious Disease"/>
            <person name="Wu L."/>
            <person name="Ma J."/>
        </authorList>
    </citation>
    <scope>NUCLEOTIDE SEQUENCE [LARGE SCALE GENOMIC DNA]</scope>
    <source>
        <strain evidence="8">CCM 8391</strain>
    </source>
</reference>
<feature type="transmembrane region" description="Helical" evidence="6">
    <location>
        <begin position="83"/>
        <end position="109"/>
    </location>
</feature>
<dbReference type="EMBL" id="JBHSQW010000001">
    <property type="protein sequence ID" value="MFC5992750.1"/>
    <property type="molecule type" value="Genomic_DNA"/>
</dbReference>
<gene>
    <name evidence="7" type="ORF">ACFQE5_00830</name>
</gene>
<evidence type="ECO:0000256" key="5">
    <source>
        <dbReference type="ARBA" id="ARBA00023136"/>
    </source>
</evidence>
<feature type="transmembrane region" description="Helical" evidence="6">
    <location>
        <begin position="175"/>
        <end position="195"/>
    </location>
</feature>
<comment type="similarity">
    <text evidence="2">Belongs to the acetate uptake transporter (AceTr) (TC 2.A.96) family.</text>
</comment>
<dbReference type="InterPro" id="IPR051633">
    <property type="entry name" value="AceTr"/>
</dbReference>
<evidence type="ECO:0000313" key="8">
    <source>
        <dbReference type="Proteomes" id="UP001596302"/>
    </source>
</evidence>
<accession>A0ABW1IWR1</accession>
<keyword evidence="3 6" id="KW-0812">Transmembrane</keyword>
<evidence type="ECO:0000313" key="7">
    <source>
        <dbReference type="EMBL" id="MFC5992750.1"/>
    </source>
</evidence>
<feature type="transmembrane region" description="Helical" evidence="6">
    <location>
        <begin position="56"/>
        <end position="76"/>
    </location>
</feature>
<evidence type="ECO:0000256" key="2">
    <source>
        <dbReference type="ARBA" id="ARBA00005587"/>
    </source>
</evidence>
<name>A0ABW1IWR1_9PSEU</name>
<comment type="caution">
    <text evidence="7">The sequence shown here is derived from an EMBL/GenBank/DDBJ whole genome shotgun (WGS) entry which is preliminary data.</text>
</comment>